<name>A0A5C4MNL4_9RHOB</name>
<dbReference type="Proteomes" id="UP000305887">
    <property type="component" value="Unassembled WGS sequence"/>
</dbReference>
<evidence type="ECO:0008006" key="6">
    <source>
        <dbReference type="Google" id="ProtNLM"/>
    </source>
</evidence>
<dbReference type="GO" id="GO:0005509">
    <property type="term" value="F:calcium ion binding"/>
    <property type="evidence" value="ECO:0007669"/>
    <property type="project" value="InterPro"/>
</dbReference>
<reference evidence="4 5" key="1">
    <citation type="submission" date="2019-06" db="EMBL/GenBank/DDBJ databases">
        <title>YIM 131921 draft genome.</title>
        <authorList>
            <person name="Jiang L."/>
        </authorList>
    </citation>
    <scope>NUCLEOTIDE SEQUENCE [LARGE SCALE GENOMIC DNA]</scope>
    <source>
        <strain evidence="4 5">YIM 131921</strain>
    </source>
</reference>
<gene>
    <name evidence="4" type="ORF">FHG66_19870</name>
</gene>
<dbReference type="GO" id="GO:0005576">
    <property type="term" value="C:extracellular region"/>
    <property type="evidence" value="ECO:0007669"/>
    <property type="project" value="UniProtKB-SubCell"/>
</dbReference>
<evidence type="ECO:0000313" key="4">
    <source>
        <dbReference type="EMBL" id="TNC45933.1"/>
    </source>
</evidence>
<keyword evidence="2" id="KW-0964">Secreted</keyword>
<comment type="subcellular location">
    <subcellularLocation>
        <location evidence="1">Secreted</location>
    </subcellularLocation>
</comment>
<accession>A0A5C4MNL4</accession>
<dbReference type="AlphaFoldDB" id="A0A5C4MNL4"/>
<dbReference type="PROSITE" id="PS00330">
    <property type="entry name" value="HEMOLYSIN_CALCIUM"/>
    <property type="match status" value="7"/>
</dbReference>
<feature type="region of interest" description="Disordered" evidence="3">
    <location>
        <begin position="264"/>
        <end position="295"/>
    </location>
</feature>
<dbReference type="RefSeq" id="WP_139078858.1">
    <property type="nucleotide sequence ID" value="NZ_VDFU01000045.1"/>
</dbReference>
<dbReference type="EMBL" id="VDFU01000045">
    <property type="protein sequence ID" value="TNC45933.1"/>
    <property type="molecule type" value="Genomic_DNA"/>
</dbReference>
<sequence length="725" mass="74303">MTILGTDGNDTLLGGEGHDWIEGDAGHDVLNGYAGDDALFGGVGNDRLISGIGLYDVLDGGEGDDRLDARGSVYADLYGGAGNDVYILDQFFRSSHTIREALGGGVDQLNVDVYSIDLPENVENLVMMGNNAEEAYGNALSNVMTGNSRDNYLRGGGGNDTIYGGGGDDYLQAIGQSRLVGGAGNDVYQIVSGSPVLVEVAGEGVDTVLARVSVALDAEIERLDFSLAYAGTLIGIGNASHNTMTGHRGSDSLYGGHGNDTLLGGDGNDRLDGDQGDDHLIDFDTSHGSEGGQDYFYGGAGNDRLDAGSGNDHLEGGTGDDTYILAAAGDTVVEAVGGGTDRVEAVYSYRLAANIEDLVLLWSAPSGTGNALDNQLIGNRTDNMLLGQGGNDTLFGEAGHDTLDGGEGADLLEGGSGNDSYVLQVAEDTIVEVAGGGRDEVRAGTSYTLGGNLEFLKLTGTADLKGTGNELANRLTGNAGLNVLMGEAGNDTLLGGAGNDILEGGAGSDRLEGGTGSDTYFAQVGDVLVEAAGSGIADFVRSSSHWKLVANFENLELMGMAALNGTGNGIANRLTGNGASNLLRGGAGNDRLLGQAGYDRLNGEIGQDKLTGGVGNDVFVFTSRAEAKDVITDFHNTSGDNDRFHINAAAFGGGLVGGRQASASQFQMANDNVLQGTAEANFRFIFEVDATKLWFDSNGSGAGGLVLVADLQAGATVTAGDIWLV</sequence>
<dbReference type="InterPro" id="IPR050557">
    <property type="entry name" value="RTX_toxin/Mannuronan_C5-epim"/>
</dbReference>
<protein>
    <recommendedName>
        <fullName evidence="6">Calcium-binding protein</fullName>
    </recommendedName>
</protein>
<evidence type="ECO:0000256" key="2">
    <source>
        <dbReference type="ARBA" id="ARBA00022525"/>
    </source>
</evidence>
<evidence type="ECO:0000313" key="5">
    <source>
        <dbReference type="Proteomes" id="UP000305887"/>
    </source>
</evidence>
<evidence type="ECO:0000256" key="1">
    <source>
        <dbReference type="ARBA" id="ARBA00004613"/>
    </source>
</evidence>
<keyword evidence="5" id="KW-1185">Reference proteome</keyword>
<organism evidence="4 5">
    <name type="scientific">Rubellimicrobium rubrum</name>
    <dbReference type="NCBI Taxonomy" id="2585369"/>
    <lineage>
        <taxon>Bacteria</taxon>
        <taxon>Pseudomonadati</taxon>
        <taxon>Pseudomonadota</taxon>
        <taxon>Alphaproteobacteria</taxon>
        <taxon>Rhodobacterales</taxon>
        <taxon>Roseobacteraceae</taxon>
        <taxon>Rubellimicrobium</taxon>
    </lineage>
</organism>
<dbReference type="Pfam" id="PF00353">
    <property type="entry name" value="HemolysinCabind"/>
    <property type="match status" value="8"/>
</dbReference>
<dbReference type="PANTHER" id="PTHR38340:SF1">
    <property type="entry name" value="S-LAYER PROTEIN"/>
    <property type="match status" value="1"/>
</dbReference>
<comment type="caution">
    <text evidence="4">The sequence shown here is derived from an EMBL/GenBank/DDBJ whole genome shotgun (WGS) entry which is preliminary data.</text>
</comment>
<dbReference type="InterPro" id="IPR011049">
    <property type="entry name" value="Serralysin-like_metalloprot_C"/>
</dbReference>
<proteinExistence type="predicted"/>
<dbReference type="PANTHER" id="PTHR38340">
    <property type="entry name" value="S-LAYER PROTEIN"/>
    <property type="match status" value="1"/>
</dbReference>
<dbReference type="OrthoDB" id="7762442at2"/>
<feature type="compositionally biased region" description="Basic and acidic residues" evidence="3">
    <location>
        <begin position="267"/>
        <end position="287"/>
    </location>
</feature>
<dbReference type="Gene3D" id="2.150.10.10">
    <property type="entry name" value="Serralysin-like metalloprotease, C-terminal"/>
    <property type="match status" value="5"/>
</dbReference>
<dbReference type="PRINTS" id="PR00313">
    <property type="entry name" value="CABNDNGRPT"/>
</dbReference>
<evidence type="ECO:0000256" key="3">
    <source>
        <dbReference type="SAM" id="MobiDB-lite"/>
    </source>
</evidence>
<dbReference type="InterPro" id="IPR018511">
    <property type="entry name" value="Hemolysin-typ_Ca-bd_CS"/>
</dbReference>
<dbReference type="InterPro" id="IPR001343">
    <property type="entry name" value="Hemolysn_Ca-bd"/>
</dbReference>
<dbReference type="SUPFAM" id="SSF51120">
    <property type="entry name" value="beta-Roll"/>
    <property type="match status" value="5"/>
</dbReference>